<dbReference type="InterPro" id="IPR003660">
    <property type="entry name" value="HAMP_dom"/>
</dbReference>
<dbReference type="CDD" id="cd00077">
    <property type="entry name" value="HDc"/>
    <property type="match status" value="1"/>
</dbReference>
<dbReference type="RefSeq" id="WP_386753571.1">
    <property type="nucleotide sequence ID" value="NZ_JBHSNM010000001.1"/>
</dbReference>
<sequence>MSGRTPLYLQAALGAVLLVAATATATHAFDTGTGTLAVAIGLAVIGVVLALAFARRVARPLEQLALEADAVRRFDFRDFPQVRSPVREIDRLAQGFDLMRDAMRRFLALNQRLAEERDLDALLPWLLRETMGVFDATAGVLYLATNGEDGLAPVARHGLDAGFDPVRLESGGLHGVLGTALRTGTANAGHLDGAQLALLGLGDAAAERYAIALPLLDRKDQRVGLLLLFPQHTINAHGLAFAAALAASAAMALETRRLMRDQKELLQAVIRMVAAAIDAQSPYTGGHCERVPELTFMLARAACEAREGPFAGFALDADEWEAVHIAAWLHDCGKVTTPEFVVDKATKLETLYDRIHEVRMRFEVLKRDADIVYWRGVAQGGDEAVLRAARDATWQRLDEEFAFVAACNTGGEFLSAERQARLRAIGTQTWRRTLDDRLGLSRDELERRPAVEVALPAEEPLLADRPEHRIPRPQDDGIASVDDAWGFRMDVPELLYNRGELHNLTVSRGTLSAEERYKINEHIVQTIVMLSQLPFPAHLRNVPEIAGGHHEKMDGTGYPRGLTREQMSPVARMMAIADIFEALTAADRPYKSGKKLSEALSIMAKMRREQHIDADLFELFLRSGLHVDYATRFLKPEQIDDVVIEDYLQGA</sequence>
<proteinExistence type="predicted"/>
<dbReference type="Gene3D" id="6.10.340.10">
    <property type="match status" value="1"/>
</dbReference>
<name>A0ABW0SLB9_9GAMM</name>
<dbReference type="InterPro" id="IPR052020">
    <property type="entry name" value="Cyclic_di-GMP/3'3'-cGAMP_PDE"/>
</dbReference>
<dbReference type="Gene3D" id="3.30.450.40">
    <property type="match status" value="1"/>
</dbReference>
<dbReference type="SMART" id="SM00471">
    <property type="entry name" value="HDc"/>
    <property type="match status" value="1"/>
</dbReference>
<dbReference type="Pfam" id="PF13487">
    <property type="entry name" value="HD_5"/>
    <property type="match status" value="1"/>
</dbReference>
<comment type="caution">
    <text evidence="5">The sequence shown here is derived from an EMBL/GenBank/DDBJ whole genome shotgun (WGS) entry which is preliminary data.</text>
</comment>
<reference evidence="6" key="1">
    <citation type="journal article" date="2019" name="Int. J. Syst. Evol. Microbiol.">
        <title>The Global Catalogue of Microorganisms (GCM) 10K type strain sequencing project: providing services to taxonomists for standard genome sequencing and annotation.</title>
        <authorList>
            <consortium name="The Broad Institute Genomics Platform"/>
            <consortium name="The Broad Institute Genome Sequencing Center for Infectious Disease"/>
            <person name="Wu L."/>
            <person name="Ma J."/>
        </authorList>
    </citation>
    <scope>NUCLEOTIDE SEQUENCE [LARGE SCALE GENOMIC DNA]</scope>
    <source>
        <strain evidence="6">KACC 11407</strain>
    </source>
</reference>
<dbReference type="PANTHER" id="PTHR45228:SF5">
    <property type="entry name" value="CYCLIC DI-GMP PHOSPHODIESTERASE VC_1348-RELATED"/>
    <property type="match status" value="1"/>
</dbReference>
<evidence type="ECO:0000313" key="6">
    <source>
        <dbReference type="Proteomes" id="UP001596036"/>
    </source>
</evidence>
<gene>
    <name evidence="5" type="ORF">ACFPN1_05245</name>
</gene>
<protein>
    <submittedName>
        <fullName evidence="5">HD domain-containing phosphohydrolase</fullName>
    </submittedName>
</protein>
<feature type="chain" id="PRO_5046085734" evidence="2">
    <location>
        <begin position="29"/>
        <end position="651"/>
    </location>
</feature>
<dbReference type="Pfam" id="PF00672">
    <property type="entry name" value="HAMP"/>
    <property type="match status" value="1"/>
</dbReference>
<accession>A0ABW0SLB9</accession>
<feature type="domain" description="HD-GYP" evidence="4">
    <location>
        <begin position="414"/>
        <end position="636"/>
    </location>
</feature>
<evidence type="ECO:0000259" key="3">
    <source>
        <dbReference type="PROSITE" id="PS50885"/>
    </source>
</evidence>
<dbReference type="InterPro" id="IPR037522">
    <property type="entry name" value="HD_GYP_dom"/>
</dbReference>
<feature type="transmembrane region" description="Helical" evidence="1">
    <location>
        <begin position="35"/>
        <end position="54"/>
    </location>
</feature>
<keyword evidence="1" id="KW-0812">Transmembrane</keyword>
<evidence type="ECO:0000256" key="1">
    <source>
        <dbReference type="SAM" id="Phobius"/>
    </source>
</evidence>
<organism evidence="5 6">
    <name type="scientific">Lysobacter yangpyeongensis</name>
    <dbReference type="NCBI Taxonomy" id="346182"/>
    <lineage>
        <taxon>Bacteria</taxon>
        <taxon>Pseudomonadati</taxon>
        <taxon>Pseudomonadota</taxon>
        <taxon>Gammaproteobacteria</taxon>
        <taxon>Lysobacterales</taxon>
        <taxon>Lysobacteraceae</taxon>
        <taxon>Lysobacter</taxon>
    </lineage>
</organism>
<dbReference type="InterPro" id="IPR003607">
    <property type="entry name" value="HD/PDEase_dom"/>
</dbReference>
<evidence type="ECO:0000256" key="2">
    <source>
        <dbReference type="SAM" id="SignalP"/>
    </source>
</evidence>
<keyword evidence="1" id="KW-0472">Membrane</keyword>
<keyword evidence="2" id="KW-0732">Signal</keyword>
<dbReference type="EMBL" id="JBHSNM010000001">
    <property type="protein sequence ID" value="MFC5569471.1"/>
    <property type="molecule type" value="Genomic_DNA"/>
</dbReference>
<keyword evidence="1" id="KW-1133">Transmembrane helix</keyword>
<dbReference type="SUPFAM" id="SSF55781">
    <property type="entry name" value="GAF domain-like"/>
    <property type="match status" value="1"/>
</dbReference>
<dbReference type="PANTHER" id="PTHR45228">
    <property type="entry name" value="CYCLIC DI-GMP PHOSPHODIESTERASE TM_0186-RELATED"/>
    <property type="match status" value="1"/>
</dbReference>
<dbReference type="SMART" id="SM00304">
    <property type="entry name" value="HAMP"/>
    <property type="match status" value="1"/>
</dbReference>
<feature type="signal peptide" evidence="2">
    <location>
        <begin position="1"/>
        <end position="28"/>
    </location>
</feature>
<evidence type="ECO:0000259" key="4">
    <source>
        <dbReference type="PROSITE" id="PS51832"/>
    </source>
</evidence>
<dbReference type="SUPFAM" id="SSF109604">
    <property type="entry name" value="HD-domain/PDEase-like"/>
    <property type="match status" value="2"/>
</dbReference>
<dbReference type="PROSITE" id="PS51832">
    <property type="entry name" value="HD_GYP"/>
    <property type="match status" value="1"/>
</dbReference>
<keyword evidence="6" id="KW-1185">Reference proteome</keyword>
<evidence type="ECO:0000313" key="5">
    <source>
        <dbReference type="EMBL" id="MFC5569471.1"/>
    </source>
</evidence>
<dbReference type="Gene3D" id="1.10.3210.10">
    <property type="entry name" value="Hypothetical protein af1432"/>
    <property type="match status" value="2"/>
</dbReference>
<dbReference type="Proteomes" id="UP001596036">
    <property type="component" value="Unassembled WGS sequence"/>
</dbReference>
<dbReference type="PROSITE" id="PS50885">
    <property type="entry name" value="HAMP"/>
    <property type="match status" value="1"/>
</dbReference>
<feature type="transmembrane region" description="Helical" evidence="1">
    <location>
        <begin position="234"/>
        <end position="253"/>
    </location>
</feature>
<dbReference type="InterPro" id="IPR029016">
    <property type="entry name" value="GAF-like_dom_sf"/>
</dbReference>
<feature type="domain" description="HAMP" evidence="3">
    <location>
        <begin position="55"/>
        <end position="108"/>
    </location>
</feature>